<evidence type="ECO:0000313" key="2">
    <source>
        <dbReference type="Proteomes" id="UP000076078"/>
    </source>
</evidence>
<reference evidence="1 2" key="1">
    <citation type="submission" date="2015-12" db="EMBL/GenBank/DDBJ databases">
        <title>Dictyostelia acquired genes for synthesis and detection of signals that induce cell-type specialization by lateral gene transfer from prokaryotes.</title>
        <authorList>
            <person name="Gloeckner G."/>
            <person name="Schaap P."/>
        </authorList>
    </citation>
    <scope>NUCLEOTIDE SEQUENCE [LARGE SCALE GENOMIC DNA]</scope>
    <source>
        <strain evidence="1 2">TK</strain>
    </source>
</reference>
<dbReference type="SUPFAM" id="SSF52047">
    <property type="entry name" value="RNI-like"/>
    <property type="match status" value="1"/>
</dbReference>
<evidence type="ECO:0008006" key="3">
    <source>
        <dbReference type="Google" id="ProtNLM"/>
    </source>
</evidence>
<organism evidence="1 2">
    <name type="scientific">Tieghemostelium lacteum</name>
    <name type="common">Slime mold</name>
    <name type="synonym">Dictyostelium lacteum</name>
    <dbReference type="NCBI Taxonomy" id="361077"/>
    <lineage>
        <taxon>Eukaryota</taxon>
        <taxon>Amoebozoa</taxon>
        <taxon>Evosea</taxon>
        <taxon>Eumycetozoa</taxon>
        <taxon>Dictyostelia</taxon>
        <taxon>Dictyosteliales</taxon>
        <taxon>Raperosteliaceae</taxon>
        <taxon>Tieghemostelium</taxon>
    </lineage>
</organism>
<dbReference type="Proteomes" id="UP000076078">
    <property type="component" value="Unassembled WGS sequence"/>
</dbReference>
<dbReference type="InParanoid" id="A0A152A0L1"/>
<name>A0A152A0L1_TIELA</name>
<dbReference type="AlphaFoldDB" id="A0A152A0L1"/>
<keyword evidence="2" id="KW-1185">Reference proteome</keyword>
<gene>
    <name evidence="1" type="ORF">DLAC_03737</name>
</gene>
<dbReference type="Gene3D" id="3.80.10.10">
    <property type="entry name" value="Ribonuclease Inhibitor"/>
    <property type="match status" value="1"/>
</dbReference>
<dbReference type="InterPro" id="IPR032675">
    <property type="entry name" value="LRR_dom_sf"/>
</dbReference>
<evidence type="ECO:0000313" key="1">
    <source>
        <dbReference type="EMBL" id="KYQ99791.1"/>
    </source>
</evidence>
<accession>A0A152A0L1</accession>
<sequence length="586" mass="67326">MNLNSLPDYIIVKILKYYFDFHGPLKSNKSCLLRSICKKWNDMILPKLLEIKINLNSWDNYEDILEMTKSKITPVIMASVSKTSFQYINDSQYVVIKDNIRCYFVEISDVKSQNYKIPPSKTLSALYMTFTPNLVDFIEPFKKFFDRSFFEMSKTLESIEFDWVSVESDDNFHPSKFPKHLGETIPDENQIKNIHALFGPCSINVTPLLMLPCFSKVQNISLEYLESQLSDIIEIFKLPNLKSLDLYYFTINSESIDPLLEVLSSGQSNLESFECEPNNNAMLKSTTLIQCINSNRKLKSLNLQNVTIVKPDTDDTTTTITNHTLESLVLDQSSLSNFTPIDIYQLWNSKSAMKSLFLNFIEINDRLYNSLKHYHFHTVTKLTIILDGDNTTQGKLMSDIIKLNPPLLHSFELDIKWEFAESLTNTNQIHEDVYLSIESLGASCNLRKFKSTVTINTEMILKFLQLTTIRKISFFKYSGALCKSLVDSLCKNTVLESINIQNGEPNSGDMRSFLEGITQIIEFNHILKSITIQSPTNTADSPMSTILQLTNVISNNIHRLYHIDLGVYHTLLFIFLKNHFSVNTPY</sequence>
<protein>
    <recommendedName>
        <fullName evidence="3">F-box domain-containing protein</fullName>
    </recommendedName>
</protein>
<comment type="caution">
    <text evidence="1">The sequence shown here is derived from an EMBL/GenBank/DDBJ whole genome shotgun (WGS) entry which is preliminary data.</text>
</comment>
<dbReference type="EMBL" id="LODT01000020">
    <property type="protein sequence ID" value="KYQ99791.1"/>
    <property type="molecule type" value="Genomic_DNA"/>
</dbReference>
<proteinExistence type="predicted"/>